<comment type="similarity">
    <text evidence="3">Belongs to the DEAD box helicase family. DEAH subfamily. DDX11/CHL1 sub-subfamily.</text>
</comment>
<keyword evidence="22" id="KW-0175">Coiled coil</keyword>
<name>A0A0H2R6J5_9AGAM</name>
<accession>A0A0H2R6J5</accession>
<evidence type="ECO:0000256" key="8">
    <source>
        <dbReference type="ARBA" id="ARBA00022801"/>
    </source>
</evidence>
<keyword evidence="11" id="KW-0408">Iron</keyword>
<dbReference type="GO" id="GO:0003677">
    <property type="term" value="F:DNA binding"/>
    <property type="evidence" value="ECO:0007669"/>
    <property type="project" value="InterPro"/>
</dbReference>
<comment type="catalytic activity">
    <reaction evidence="21">
        <text>ATP + H2O = ADP + phosphate + H(+)</text>
        <dbReference type="Rhea" id="RHEA:13065"/>
        <dbReference type="ChEBI" id="CHEBI:15377"/>
        <dbReference type="ChEBI" id="CHEBI:15378"/>
        <dbReference type="ChEBI" id="CHEBI:30616"/>
        <dbReference type="ChEBI" id="CHEBI:43474"/>
        <dbReference type="ChEBI" id="CHEBI:456216"/>
        <dbReference type="EC" id="5.6.2.3"/>
    </reaction>
</comment>
<dbReference type="FunCoup" id="A0A0H2R6J5">
    <property type="interactions" value="720"/>
</dbReference>
<evidence type="ECO:0000256" key="16">
    <source>
        <dbReference type="ARBA" id="ARBA00029709"/>
    </source>
</evidence>
<keyword evidence="9 25" id="KW-0347">Helicase</keyword>
<evidence type="ECO:0000256" key="2">
    <source>
        <dbReference type="ARBA" id="ARBA00004123"/>
    </source>
</evidence>
<feature type="region of interest" description="Disordered" evidence="23">
    <location>
        <begin position="205"/>
        <end position="224"/>
    </location>
</feature>
<keyword evidence="12" id="KW-0411">Iron-sulfur</keyword>
<evidence type="ECO:0000256" key="11">
    <source>
        <dbReference type="ARBA" id="ARBA00023004"/>
    </source>
</evidence>
<feature type="domain" description="Helicase ATP-binding" evidence="24">
    <location>
        <begin position="28"/>
        <end position="447"/>
    </location>
</feature>
<comment type="subcellular location">
    <subcellularLocation>
        <location evidence="2">Nucleus</location>
    </subcellularLocation>
</comment>
<keyword evidence="8" id="KW-0378">Hydrolase</keyword>
<evidence type="ECO:0000256" key="13">
    <source>
        <dbReference type="ARBA" id="ARBA00023235"/>
    </source>
</evidence>
<dbReference type="PANTHER" id="PTHR11472:SF41">
    <property type="entry name" value="ATP-DEPENDENT DNA HELICASE DDX11-RELATED"/>
    <property type="match status" value="1"/>
</dbReference>
<keyword evidence="6" id="KW-0479">Metal-binding</keyword>
<dbReference type="GO" id="GO:0016818">
    <property type="term" value="F:hydrolase activity, acting on acid anhydrides, in phosphorus-containing anhydrides"/>
    <property type="evidence" value="ECO:0007669"/>
    <property type="project" value="InterPro"/>
</dbReference>
<keyword evidence="15" id="KW-0131">Cell cycle</keyword>
<dbReference type="GO" id="GO:0051536">
    <property type="term" value="F:iron-sulfur cluster binding"/>
    <property type="evidence" value="ECO:0007669"/>
    <property type="project" value="UniProtKB-KW"/>
</dbReference>
<dbReference type="InterPro" id="IPR006555">
    <property type="entry name" value="ATP-dep_Helicase_C"/>
</dbReference>
<evidence type="ECO:0000256" key="19">
    <source>
        <dbReference type="ARBA" id="ARBA00045008"/>
    </source>
</evidence>
<evidence type="ECO:0000313" key="25">
    <source>
        <dbReference type="EMBL" id="KLO06962.1"/>
    </source>
</evidence>
<evidence type="ECO:0000256" key="17">
    <source>
        <dbReference type="ARBA" id="ARBA00044969"/>
    </source>
</evidence>
<dbReference type="EC" id="5.6.2.3" evidence="17"/>
<dbReference type="CDD" id="cd18788">
    <property type="entry name" value="SF2_C_XPD"/>
    <property type="match status" value="1"/>
</dbReference>
<evidence type="ECO:0000256" key="22">
    <source>
        <dbReference type="SAM" id="Coils"/>
    </source>
</evidence>
<evidence type="ECO:0000256" key="12">
    <source>
        <dbReference type="ARBA" id="ARBA00023014"/>
    </source>
</evidence>
<dbReference type="EMBL" id="KQ086169">
    <property type="protein sequence ID" value="KLO06962.1"/>
    <property type="molecule type" value="Genomic_DNA"/>
</dbReference>
<evidence type="ECO:0000256" key="4">
    <source>
        <dbReference type="ARBA" id="ARBA00016387"/>
    </source>
</evidence>
<dbReference type="InterPro" id="IPR014013">
    <property type="entry name" value="Helic_SF1/SF2_ATP-bd_DinG/Rad3"/>
</dbReference>
<dbReference type="PANTHER" id="PTHR11472">
    <property type="entry name" value="DNA REPAIR DEAD HELICASE RAD3/XP-D SUBFAMILY MEMBER"/>
    <property type="match status" value="1"/>
</dbReference>
<evidence type="ECO:0000256" key="18">
    <source>
        <dbReference type="ARBA" id="ARBA00044998"/>
    </source>
</evidence>
<feature type="region of interest" description="Disordered" evidence="23">
    <location>
        <begin position="165"/>
        <end position="189"/>
    </location>
</feature>
<protein>
    <recommendedName>
        <fullName evidence="5">ATP-dependent DNA helicase CHL1</fullName>
        <ecNumber evidence="17">5.6.2.3</ecNumber>
    </recommendedName>
    <alternativeName>
        <fullName evidence="4">ATP-dependent DNA helicase chl1</fullName>
    </alternativeName>
    <alternativeName>
        <fullName evidence="16">Chromosome loss protein 1</fullName>
    </alternativeName>
    <alternativeName>
        <fullName evidence="18 19">DNA 5'-3' helicase CHL1</fullName>
    </alternativeName>
</protein>
<keyword evidence="14" id="KW-0539">Nucleus</keyword>
<keyword evidence="7" id="KW-0547">Nucleotide-binding</keyword>
<organism evidence="25 26">
    <name type="scientific">Schizopora paradoxa</name>
    <dbReference type="NCBI Taxonomy" id="27342"/>
    <lineage>
        <taxon>Eukaryota</taxon>
        <taxon>Fungi</taxon>
        <taxon>Dikarya</taxon>
        <taxon>Basidiomycota</taxon>
        <taxon>Agaricomycotina</taxon>
        <taxon>Agaricomycetes</taxon>
        <taxon>Hymenochaetales</taxon>
        <taxon>Schizoporaceae</taxon>
        <taxon>Schizopora</taxon>
    </lineage>
</organism>
<evidence type="ECO:0000256" key="3">
    <source>
        <dbReference type="ARBA" id="ARBA00008435"/>
    </source>
</evidence>
<evidence type="ECO:0000259" key="24">
    <source>
        <dbReference type="PROSITE" id="PS51193"/>
    </source>
</evidence>
<dbReference type="GO" id="GO:0043139">
    <property type="term" value="F:5'-3' DNA helicase activity"/>
    <property type="evidence" value="ECO:0007669"/>
    <property type="project" value="UniProtKB-EC"/>
</dbReference>
<reference evidence="25 26" key="1">
    <citation type="submission" date="2015-04" db="EMBL/GenBank/DDBJ databases">
        <title>Complete genome sequence of Schizopora paradoxa KUC8140, a cosmopolitan wood degrader in East Asia.</title>
        <authorList>
            <consortium name="DOE Joint Genome Institute"/>
            <person name="Min B."/>
            <person name="Park H."/>
            <person name="Jang Y."/>
            <person name="Kim J.-J."/>
            <person name="Kim K.H."/>
            <person name="Pangilinan J."/>
            <person name="Lipzen A."/>
            <person name="Riley R."/>
            <person name="Grigoriev I.V."/>
            <person name="Spatafora J.W."/>
            <person name="Choi I.-G."/>
        </authorList>
    </citation>
    <scope>NUCLEOTIDE SEQUENCE [LARGE SCALE GENOMIC DNA]</scope>
    <source>
        <strain evidence="25 26">KUC8140</strain>
    </source>
</reference>
<keyword evidence="10" id="KW-0067">ATP-binding</keyword>
<gene>
    <name evidence="25" type="ORF">SCHPADRAFT_837337</name>
</gene>
<dbReference type="Proteomes" id="UP000053477">
    <property type="component" value="Unassembled WGS sequence"/>
</dbReference>
<evidence type="ECO:0000256" key="20">
    <source>
        <dbReference type="ARBA" id="ARBA00045702"/>
    </source>
</evidence>
<dbReference type="GO" id="GO:0006139">
    <property type="term" value="P:nucleobase-containing compound metabolic process"/>
    <property type="evidence" value="ECO:0007669"/>
    <property type="project" value="InterPro"/>
</dbReference>
<dbReference type="SMART" id="SM00491">
    <property type="entry name" value="HELICc2"/>
    <property type="match status" value="1"/>
</dbReference>
<dbReference type="InterPro" id="IPR027417">
    <property type="entry name" value="P-loop_NTPase"/>
</dbReference>
<dbReference type="PROSITE" id="PS51193">
    <property type="entry name" value="HELICASE_ATP_BIND_2"/>
    <property type="match status" value="1"/>
</dbReference>
<keyword evidence="26" id="KW-1185">Reference proteome</keyword>
<feature type="region of interest" description="Disordered" evidence="23">
    <location>
        <begin position="257"/>
        <end position="280"/>
    </location>
</feature>
<feature type="region of interest" description="Disordered" evidence="23">
    <location>
        <begin position="461"/>
        <end position="486"/>
    </location>
</feature>
<dbReference type="InterPro" id="IPR045028">
    <property type="entry name" value="DinG/Rad3-like"/>
</dbReference>
<dbReference type="InParanoid" id="A0A0H2R6J5"/>
<dbReference type="Gene3D" id="3.40.50.300">
    <property type="entry name" value="P-loop containing nucleotide triphosphate hydrolases"/>
    <property type="match status" value="3"/>
</dbReference>
<dbReference type="AlphaFoldDB" id="A0A0H2R6J5"/>
<evidence type="ECO:0000256" key="21">
    <source>
        <dbReference type="ARBA" id="ARBA00048954"/>
    </source>
</evidence>
<comment type="cofactor">
    <cofactor evidence="1">
        <name>[4Fe-4S] cluster</name>
        <dbReference type="ChEBI" id="CHEBI:49883"/>
    </cofactor>
</comment>
<dbReference type="SMART" id="SM00488">
    <property type="entry name" value="DEXDc2"/>
    <property type="match status" value="1"/>
</dbReference>
<dbReference type="STRING" id="27342.A0A0H2R6J5"/>
<evidence type="ECO:0000256" key="6">
    <source>
        <dbReference type="ARBA" id="ARBA00022723"/>
    </source>
</evidence>
<evidence type="ECO:0000313" key="26">
    <source>
        <dbReference type="Proteomes" id="UP000053477"/>
    </source>
</evidence>
<proteinExistence type="inferred from homology"/>
<dbReference type="OrthoDB" id="267079at2759"/>
<dbReference type="Pfam" id="PF13307">
    <property type="entry name" value="Helicase_C_2"/>
    <property type="match status" value="1"/>
</dbReference>
<dbReference type="GO" id="GO:0034085">
    <property type="term" value="P:establishment of sister chromatid cohesion"/>
    <property type="evidence" value="ECO:0007669"/>
    <property type="project" value="TreeGrafter"/>
</dbReference>
<dbReference type="FunFam" id="3.40.50.300:FF:001372">
    <property type="entry name" value="ATP-dependent DNA helicase chl1"/>
    <property type="match status" value="1"/>
</dbReference>
<dbReference type="GO" id="GO:0046872">
    <property type="term" value="F:metal ion binding"/>
    <property type="evidence" value="ECO:0007669"/>
    <property type="project" value="UniProtKB-KW"/>
</dbReference>
<evidence type="ECO:0000256" key="5">
    <source>
        <dbReference type="ARBA" id="ARBA00017386"/>
    </source>
</evidence>
<feature type="region of interest" description="Disordered" evidence="23">
    <location>
        <begin position="1"/>
        <end position="20"/>
    </location>
</feature>
<evidence type="ECO:0000256" key="9">
    <source>
        <dbReference type="ARBA" id="ARBA00022806"/>
    </source>
</evidence>
<dbReference type="SUPFAM" id="SSF52540">
    <property type="entry name" value="P-loop containing nucleoside triphosphate hydrolases"/>
    <property type="match status" value="1"/>
</dbReference>
<dbReference type="Pfam" id="PF06733">
    <property type="entry name" value="DEAD_2"/>
    <property type="match status" value="1"/>
</dbReference>
<dbReference type="InterPro" id="IPR006554">
    <property type="entry name" value="Helicase-like_DEXD_c2"/>
</dbReference>
<evidence type="ECO:0000256" key="15">
    <source>
        <dbReference type="ARBA" id="ARBA00023306"/>
    </source>
</evidence>
<dbReference type="InterPro" id="IPR013020">
    <property type="entry name" value="Rad3/Chl1-like"/>
</dbReference>
<feature type="coiled-coil region" evidence="22">
    <location>
        <begin position="113"/>
        <end position="148"/>
    </location>
</feature>
<evidence type="ECO:0000256" key="7">
    <source>
        <dbReference type="ARBA" id="ARBA00022741"/>
    </source>
</evidence>
<dbReference type="GO" id="GO:0005634">
    <property type="term" value="C:nucleus"/>
    <property type="evidence" value="ECO:0007669"/>
    <property type="project" value="UniProtKB-SubCell"/>
</dbReference>
<evidence type="ECO:0000256" key="23">
    <source>
        <dbReference type="SAM" id="MobiDB-lite"/>
    </source>
</evidence>
<evidence type="ECO:0000256" key="1">
    <source>
        <dbReference type="ARBA" id="ARBA00001966"/>
    </source>
</evidence>
<dbReference type="InterPro" id="IPR010614">
    <property type="entry name" value="RAD3-like_helicase_DEAD"/>
</dbReference>
<sequence>MQKDSSEAAGPSGSRNEVSLTLSLPTPSSFPAFPYTTPYPIQLELMRHLYEAIESRRFAIVESPTGTGKTLSLLCATLTWLEDDRRRIQKGKVRALEGDSDDGEPEWVRAQTVKRLKDQLLQAELEMNERLRMAKEKEAERKRELTEITNGDSRRTKRRVRICTLSPRIAEPNESEQEDKEFLPRDFDEGSNDFVSATLRKVLQATRKPDRKESSNSEDDGGTKIFFASRTHSQLAQVLSELARINMQVLSLHDLDASEPSKPLKSPQGSDNPHPRTVSLASRKHLCINDDLRAKVARKGRGGDLDDACRDLRNEKGCPYLPPPETDSRMEDTRNAILATPKDIEDLVSTGNAFHACPYYAARSAVIALPYNLLLSANSREALDIKLKDQIVVVDEAHNLPETLLSLHTVELTVASIKASTRAAEGYLSRFKTRLGATHALHLKRFVRFLREVEGFVKGRECDSNQRPSGSNVKGKETAKTNAQPESNVMMAPAFLEEVGRAVDGINFLELRNYLQSSKAAQKISAYAKRCATKEAEEKRQGPSVKIGTERNKNTIEMAGEMQASAIYAVEAFLCSLMNDKEDGRVIITYEGHGSSRKVHSIKYQHLNPATYFADVVAEARCVVLAGGTMSPIPDMTAQLFPSIADDRLSVFSCGHIIPPANLKCIVVGKGPKGRELVLKFGQRDSEDMLDEIGQLLANLVTLVPKGLVVFFPSYSYLENAKSFWTRSGLLERLSKKKALFYEPQSTSDVDAVLHAYSLAVHDTSQNTTGALLMAVVGAKLSEGLNFADDLARAVVVVGLPYPNLASTELKERMKYVSNLQKKTNGKGSGRDPGAELYENLCMRAVNQSIGRAIRHKDDWASLILVDARYASQRVRSKLPRWIDESTVVTDTFGQVVKELSGFFRSKRK</sequence>
<evidence type="ECO:0000256" key="14">
    <source>
        <dbReference type="ARBA" id="ARBA00023242"/>
    </source>
</evidence>
<evidence type="ECO:0000256" key="10">
    <source>
        <dbReference type="ARBA" id="ARBA00022840"/>
    </source>
</evidence>
<dbReference type="GO" id="GO:0005524">
    <property type="term" value="F:ATP binding"/>
    <property type="evidence" value="ECO:0007669"/>
    <property type="project" value="UniProtKB-KW"/>
</dbReference>
<keyword evidence="13" id="KW-0413">Isomerase</keyword>
<dbReference type="NCBIfam" id="TIGR00604">
    <property type="entry name" value="rad3"/>
    <property type="match status" value="1"/>
</dbReference>
<comment type="function">
    <text evidence="20">ATP-dependent DNA helicase important for chromosome transmission and normal cell cycle progression in G(2)/M. May have a role in changing DNA topology to allow the loading of proteins involved in maintaining sister chromatid cohesion in the vicinity of the centromeres. Has a specific role in chromosome segregation during meiosis II.</text>
</comment>